<feature type="compositionally biased region" description="Low complexity" evidence="1">
    <location>
        <begin position="558"/>
        <end position="570"/>
    </location>
</feature>
<gene>
    <name evidence="2" type="ORF">PV11_05846</name>
</gene>
<proteinExistence type="predicted"/>
<feature type="region of interest" description="Disordered" evidence="1">
    <location>
        <begin position="1"/>
        <end position="166"/>
    </location>
</feature>
<feature type="region of interest" description="Disordered" evidence="1">
    <location>
        <begin position="502"/>
        <end position="667"/>
    </location>
</feature>
<dbReference type="OrthoDB" id="4161785at2759"/>
<protein>
    <recommendedName>
        <fullName evidence="4">Zn(2)-C6 fungal-type domain-containing protein</fullName>
    </recommendedName>
</protein>
<feature type="compositionally biased region" description="Low complexity" evidence="1">
    <location>
        <begin position="271"/>
        <end position="288"/>
    </location>
</feature>
<feature type="compositionally biased region" description="Basic and acidic residues" evidence="1">
    <location>
        <begin position="69"/>
        <end position="82"/>
    </location>
</feature>
<evidence type="ECO:0000313" key="2">
    <source>
        <dbReference type="EMBL" id="KIV83857.1"/>
    </source>
</evidence>
<organism evidence="2 3">
    <name type="scientific">Exophiala sideris</name>
    <dbReference type="NCBI Taxonomy" id="1016849"/>
    <lineage>
        <taxon>Eukaryota</taxon>
        <taxon>Fungi</taxon>
        <taxon>Dikarya</taxon>
        <taxon>Ascomycota</taxon>
        <taxon>Pezizomycotina</taxon>
        <taxon>Eurotiomycetes</taxon>
        <taxon>Chaetothyriomycetidae</taxon>
        <taxon>Chaetothyriales</taxon>
        <taxon>Herpotrichiellaceae</taxon>
        <taxon>Exophiala</taxon>
    </lineage>
</organism>
<accession>A0A0D1YLX3</accession>
<feature type="region of interest" description="Disordered" evidence="1">
    <location>
        <begin position="235"/>
        <end position="290"/>
    </location>
</feature>
<feature type="compositionally biased region" description="Acidic residues" evidence="1">
    <location>
        <begin position="47"/>
        <end position="58"/>
    </location>
</feature>
<feature type="region of interest" description="Disordered" evidence="1">
    <location>
        <begin position="182"/>
        <end position="208"/>
    </location>
</feature>
<reference evidence="2 3" key="1">
    <citation type="submission" date="2015-01" db="EMBL/GenBank/DDBJ databases">
        <title>The Genome Sequence of Exophiala sideris CBS121828.</title>
        <authorList>
            <consortium name="The Broad Institute Genomics Platform"/>
            <person name="Cuomo C."/>
            <person name="de Hoog S."/>
            <person name="Gorbushina A."/>
            <person name="Stielow B."/>
            <person name="Teixiera M."/>
            <person name="Abouelleil A."/>
            <person name="Chapman S.B."/>
            <person name="Priest M."/>
            <person name="Young S.K."/>
            <person name="Wortman J."/>
            <person name="Nusbaum C."/>
            <person name="Birren B."/>
        </authorList>
    </citation>
    <scope>NUCLEOTIDE SEQUENCE [LARGE SCALE GENOMIC DNA]</scope>
    <source>
        <strain evidence="2 3">CBS 121828</strain>
    </source>
</reference>
<dbReference type="Proteomes" id="UP000053599">
    <property type="component" value="Unassembled WGS sequence"/>
</dbReference>
<evidence type="ECO:0000256" key="1">
    <source>
        <dbReference type="SAM" id="MobiDB-lite"/>
    </source>
</evidence>
<dbReference type="HOGENOM" id="CLU_336500_0_0_1"/>
<feature type="region of interest" description="Disordered" evidence="1">
    <location>
        <begin position="341"/>
        <end position="391"/>
    </location>
</feature>
<evidence type="ECO:0008006" key="4">
    <source>
        <dbReference type="Google" id="ProtNLM"/>
    </source>
</evidence>
<sequence>MPFYRFIDSDVGSESDSEVQPQQTPRQSAYRTAPAQKVQEPVIIDLASDESDADGDEGDIGHVVNEEGDAGHKEEHKGHRDGFANGSSGQRHMVHQPGSERETQQHTGDLVDSGIFIPEWGQDQEQEKRISHEDIRNGQGASSAIGEKATDESDEGQDASRPHETDLLGSFMTNVMRKHRIEPVEDRISKRHQSPNLPDHRASKGPHSLKVTSKDIDEILARPKKMVESMAQDALQTNRNIPNGDLVKSDVSTGTSPVERASHFTNKPHQPRATPSTTRTPSISQSPQTPLPYDCSQCRLYNRPCNGMIPCFSCVSHGQGKVCVYRGGRGGGSMGAKALHKASRQTSRPSIPRPTSALLRPEESLGTTTSGVASAKPELRELRPARPPSPVAVSNALVDLQGSRFPGQKPISSSPRRTATSTNLISKVQMVKRDPTTDKRGVLCETCVKHHQACNGMLPCQRCKVRGKGDLCHYDAKRYMRATVPSEAQPVEPNSGRIITERTYARLSPSPPAPISIPSVRRQSAPVRQKAIPESDSEDQGDGDIPFRDEDDIDDDITNTTLTTKDAAATRYGEEHLPTTNTTTTRKRRHSEISDNDDDASPPLDVRQFNRRGPRTKRSVDDEPWQANGWVYAGPKPTNRPMTRLSTSTVERRSYANAPTRENADAHSKHFRTIKPELVPEAVKKALANTREDIVLDIAPIEHSMSPPRTKDAGRLNNLETILTEREQADAAALRRALETLRSDPLYMSDGTTEQERANIVTRRRKDLMDQREKDGLSAGHYTGQLLDLATSCAGPDAILGYLMQSRRNKLKVIGLLDGLVKLDVVDGELKVPARGTHGEGETWYHV</sequence>
<dbReference type="AlphaFoldDB" id="A0A0D1YLX3"/>
<feature type="compositionally biased region" description="Polar residues" evidence="1">
    <location>
        <begin position="20"/>
        <end position="30"/>
    </location>
</feature>
<name>A0A0D1YLX3_9EURO</name>
<feature type="compositionally biased region" description="Polar residues" evidence="1">
    <location>
        <begin position="640"/>
        <end position="649"/>
    </location>
</feature>
<evidence type="ECO:0000313" key="3">
    <source>
        <dbReference type="Proteomes" id="UP000053599"/>
    </source>
</evidence>
<dbReference type="EMBL" id="KN846952">
    <property type="protein sequence ID" value="KIV83857.1"/>
    <property type="molecule type" value="Genomic_DNA"/>
</dbReference>
<feature type="compositionally biased region" description="Basic and acidic residues" evidence="1">
    <location>
        <begin position="125"/>
        <end position="136"/>
    </location>
</feature>